<evidence type="ECO:0000313" key="3">
    <source>
        <dbReference type="Proteomes" id="UP000554482"/>
    </source>
</evidence>
<proteinExistence type="predicted"/>
<feature type="signal peptide" evidence="1">
    <location>
        <begin position="1"/>
        <end position="29"/>
    </location>
</feature>
<organism evidence="2 3">
    <name type="scientific">Thalictrum thalictroides</name>
    <name type="common">Rue-anemone</name>
    <name type="synonym">Anemone thalictroides</name>
    <dbReference type="NCBI Taxonomy" id="46969"/>
    <lineage>
        <taxon>Eukaryota</taxon>
        <taxon>Viridiplantae</taxon>
        <taxon>Streptophyta</taxon>
        <taxon>Embryophyta</taxon>
        <taxon>Tracheophyta</taxon>
        <taxon>Spermatophyta</taxon>
        <taxon>Magnoliopsida</taxon>
        <taxon>Ranunculales</taxon>
        <taxon>Ranunculaceae</taxon>
        <taxon>Thalictroideae</taxon>
        <taxon>Thalictrum</taxon>
    </lineage>
</organism>
<name>A0A7J6VSK5_THATH</name>
<sequence length="97" mass="10477">MDLYSDYWPLSNEGLVLALLLFLPTLSLALAVDSCPGLRSRANTSSIPSLFLRPARYGSKNKLLYRCSSISCRNGIKESMGGLADLRSPALAQGLSL</sequence>
<feature type="chain" id="PRO_5029674030" evidence="1">
    <location>
        <begin position="30"/>
        <end position="97"/>
    </location>
</feature>
<comment type="caution">
    <text evidence="2">The sequence shown here is derived from an EMBL/GenBank/DDBJ whole genome shotgun (WGS) entry which is preliminary data.</text>
</comment>
<dbReference type="AlphaFoldDB" id="A0A7J6VSK5"/>
<keyword evidence="1" id="KW-0732">Signal</keyword>
<gene>
    <name evidence="2" type="ORF">FRX31_022659</name>
</gene>
<reference evidence="2 3" key="1">
    <citation type="submission" date="2020-06" db="EMBL/GenBank/DDBJ databases">
        <title>Transcriptomic and genomic resources for Thalictrum thalictroides and T. hernandezii: Facilitating candidate gene discovery in an emerging model plant lineage.</title>
        <authorList>
            <person name="Arias T."/>
            <person name="Riano-Pachon D.M."/>
            <person name="Di Stilio V.S."/>
        </authorList>
    </citation>
    <scope>NUCLEOTIDE SEQUENCE [LARGE SCALE GENOMIC DNA]</scope>
    <source>
        <strain evidence="3">cv. WT478/WT964</strain>
        <tissue evidence="2">Leaves</tissue>
    </source>
</reference>
<dbReference type="EMBL" id="JABWDY010027632">
    <property type="protein sequence ID" value="KAF5187751.1"/>
    <property type="molecule type" value="Genomic_DNA"/>
</dbReference>
<accession>A0A7J6VSK5</accession>
<evidence type="ECO:0000256" key="1">
    <source>
        <dbReference type="SAM" id="SignalP"/>
    </source>
</evidence>
<dbReference type="Proteomes" id="UP000554482">
    <property type="component" value="Unassembled WGS sequence"/>
</dbReference>
<evidence type="ECO:0000313" key="2">
    <source>
        <dbReference type="EMBL" id="KAF5187751.1"/>
    </source>
</evidence>
<protein>
    <submittedName>
        <fullName evidence="2">Uncharacterized protein</fullName>
    </submittedName>
</protein>
<keyword evidence="3" id="KW-1185">Reference proteome</keyword>